<reference evidence="2 3" key="1">
    <citation type="submission" date="2012-10" db="EMBL/GenBank/DDBJ databases">
        <title>Towards defining the chloroviruses: a genomic journey through a genus of large DNA viruses.</title>
        <authorList>
            <person name="Jeanniard A."/>
            <person name="Dunigan D.D."/>
            <person name="Gurnon J.R."/>
            <person name="Agarkova I."/>
            <person name="Kang M."/>
            <person name="Vitek J."/>
            <person name="Duncan G."/>
            <person name="McClung O.W."/>
            <person name="Larsen M."/>
            <person name="Claverie J.-M."/>
            <person name="Van Etten J.L."/>
            <person name="Blanc G."/>
        </authorList>
    </citation>
    <scope>NUCLEOTIDE SEQUENCE [LARGE SCALE GENOMIC DNA]</scope>
</reference>
<evidence type="ECO:0000256" key="1">
    <source>
        <dbReference type="SAM" id="MobiDB-lite"/>
    </source>
</evidence>
<dbReference type="EMBL" id="JX997169">
    <property type="protein sequence ID" value="AGE53920.1"/>
    <property type="molecule type" value="Genomic_DNA"/>
</dbReference>
<feature type="compositionally biased region" description="Basic residues" evidence="1">
    <location>
        <begin position="260"/>
        <end position="277"/>
    </location>
</feature>
<feature type="region of interest" description="Disordered" evidence="1">
    <location>
        <begin position="248"/>
        <end position="277"/>
    </location>
</feature>
<gene>
    <name evidence="2" type="primary">IL-3A_461L</name>
    <name evidence="2" type="ORF">PBCVIL3A_461L</name>
</gene>
<organism evidence="2 3">
    <name type="scientific">Paramecium bursaria Chlorella virus IL3A</name>
    <name type="common">PBCV-IL3A</name>
    <dbReference type="NCBI Taxonomy" id="46019"/>
    <lineage>
        <taxon>Viruses</taxon>
        <taxon>Varidnaviria</taxon>
        <taxon>Bamfordvirae</taxon>
        <taxon>Nucleocytoviricota</taxon>
        <taxon>Megaviricetes</taxon>
        <taxon>Algavirales</taxon>
        <taxon>Phycodnaviridae</taxon>
        <taxon>Chlorovirus</taxon>
        <taxon>Chlorovirus illinoense</taxon>
    </lineage>
</organism>
<sequence>MLSGNTFLICYFSLCSDTSRINLSNIVFIITTDTIMISDSFNSMVLDFIKELAEVFPEEPMLKKCIDNFDSYILDNPNKPLEFMTSVIGDNAHLVTAKDDTFFDIVKIPGIDVKSMWNSNISDNTKQAIWQYISTLMLIGTTMNSTSTEIMSGIEELAIEFAQKMNSGEMTMDNMMSEVMNRVQQMDLSSLENMDISSLTKSMGIDPSEIANMMGGMMGGINPELLNTVSSLMGGGKEDGEDLLKLLESAKPPQGFTSLPKKKTKDSKSGKKHRKHK</sequence>
<proteinExistence type="predicted"/>
<evidence type="ECO:0000313" key="3">
    <source>
        <dbReference type="Proteomes" id="UP000247091"/>
    </source>
</evidence>
<accession>M1I606</accession>
<organismHost>
    <name type="scientific">Chlorella</name>
    <dbReference type="NCBI Taxonomy" id="3071"/>
</organismHost>
<dbReference type="Proteomes" id="UP000247091">
    <property type="component" value="Segment"/>
</dbReference>
<name>M1I606_PBCVI</name>
<evidence type="ECO:0000313" key="2">
    <source>
        <dbReference type="EMBL" id="AGE53920.1"/>
    </source>
</evidence>
<protein>
    <submittedName>
        <fullName evidence="2">Uncharacterized protein</fullName>
    </submittedName>
</protein>